<sequence>MVKNRVKEKIKQGEKVLGCFLNIYSPALVELMGYAGFDFIVIDNEHGGFSDSELENLIRAAECVDIVPIIRIAYDPSSIQKALDRGARGIQVPMVNTKEDAERIVKLAKYPPFGTRGAAFSIRPAKYGRISGEQFLDHEDENTMIIVHIETPEAARNFEEIIQVPGIDVAFIGPTDLSVNMGYKKEGSKHPDVQKTIQEIYDQAKKMNFPVGTIAPIQKDINRAIEQGNSYVVGVGSSIFLSTFDNYVGEWEKHKI</sequence>
<dbReference type="Proteomes" id="UP001519343">
    <property type="component" value="Unassembled WGS sequence"/>
</dbReference>
<dbReference type="RefSeq" id="WP_209809998.1">
    <property type="nucleotide sequence ID" value="NZ_JAGGKT010000004.1"/>
</dbReference>
<accession>A0ABS4GPD8</accession>
<keyword evidence="6" id="KW-1185">Reference proteome</keyword>
<keyword evidence="2" id="KW-0479">Metal-binding</keyword>
<evidence type="ECO:0000256" key="3">
    <source>
        <dbReference type="ARBA" id="ARBA00023239"/>
    </source>
</evidence>
<comment type="similarity">
    <text evidence="1">Belongs to the HpcH/HpaI aldolase family.</text>
</comment>
<dbReference type="Gene3D" id="3.20.20.60">
    <property type="entry name" value="Phosphoenolpyruvate-binding domains"/>
    <property type="match status" value="1"/>
</dbReference>
<dbReference type="SUPFAM" id="SSF51621">
    <property type="entry name" value="Phosphoenolpyruvate/pyruvate domain"/>
    <property type="match status" value="1"/>
</dbReference>
<reference evidence="5 6" key="1">
    <citation type="submission" date="2021-03" db="EMBL/GenBank/DDBJ databases">
        <title>Genomic Encyclopedia of Type Strains, Phase IV (KMG-IV): sequencing the most valuable type-strain genomes for metagenomic binning, comparative biology and taxonomic classification.</title>
        <authorList>
            <person name="Goeker M."/>
        </authorList>
    </citation>
    <scope>NUCLEOTIDE SEQUENCE [LARGE SCALE GENOMIC DNA]</scope>
    <source>
        <strain evidence="5 6">DSM 24738</strain>
    </source>
</reference>
<comment type="caution">
    <text evidence="5">The sequence shown here is derived from an EMBL/GenBank/DDBJ whole genome shotgun (WGS) entry which is preliminary data.</text>
</comment>
<dbReference type="Pfam" id="PF03328">
    <property type="entry name" value="HpcH_HpaI"/>
    <property type="match status" value="1"/>
</dbReference>
<proteinExistence type="inferred from homology"/>
<gene>
    <name evidence="5" type="ORF">J2Z37_001928</name>
</gene>
<dbReference type="PANTHER" id="PTHR30502">
    <property type="entry name" value="2-KETO-3-DEOXY-L-RHAMNONATE ALDOLASE"/>
    <property type="match status" value="1"/>
</dbReference>
<evidence type="ECO:0000313" key="5">
    <source>
        <dbReference type="EMBL" id="MBP1931927.1"/>
    </source>
</evidence>
<feature type="domain" description="HpcH/HpaI aldolase/citrate lyase" evidence="4">
    <location>
        <begin position="18"/>
        <end position="231"/>
    </location>
</feature>
<evidence type="ECO:0000313" key="6">
    <source>
        <dbReference type="Proteomes" id="UP001519343"/>
    </source>
</evidence>
<keyword evidence="3 5" id="KW-0456">Lyase</keyword>
<evidence type="ECO:0000259" key="4">
    <source>
        <dbReference type="Pfam" id="PF03328"/>
    </source>
</evidence>
<organism evidence="5 6">
    <name type="scientific">Ammoniphilus resinae</name>
    <dbReference type="NCBI Taxonomy" id="861532"/>
    <lineage>
        <taxon>Bacteria</taxon>
        <taxon>Bacillati</taxon>
        <taxon>Bacillota</taxon>
        <taxon>Bacilli</taxon>
        <taxon>Bacillales</taxon>
        <taxon>Paenibacillaceae</taxon>
        <taxon>Aneurinibacillus group</taxon>
        <taxon>Ammoniphilus</taxon>
    </lineage>
</organism>
<dbReference type="InterPro" id="IPR015813">
    <property type="entry name" value="Pyrv/PenolPyrv_kinase-like_dom"/>
</dbReference>
<protein>
    <submittedName>
        <fullName evidence="5">4-hydroxy-2-oxoheptanedioate aldolase</fullName>
        <ecNumber evidence="5">4.1.2.52</ecNumber>
    </submittedName>
</protein>
<name>A0ABS4GPD8_9BACL</name>
<dbReference type="EC" id="4.1.2.52" evidence="5"/>
<dbReference type="InterPro" id="IPR040442">
    <property type="entry name" value="Pyrv_kinase-like_dom_sf"/>
</dbReference>
<dbReference type="PANTHER" id="PTHR30502:SF0">
    <property type="entry name" value="PHOSPHOENOLPYRUVATE CARBOXYLASE FAMILY PROTEIN"/>
    <property type="match status" value="1"/>
</dbReference>
<dbReference type="GO" id="GO:0016829">
    <property type="term" value="F:lyase activity"/>
    <property type="evidence" value="ECO:0007669"/>
    <property type="project" value="UniProtKB-KW"/>
</dbReference>
<dbReference type="InterPro" id="IPR050251">
    <property type="entry name" value="HpcH-HpaI_aldolase"/>
</dbReference>
<evidence type="ECO:0000256" key="1">
    <source>
        <dbReference type="ARBA" id="ARBA00005568"/>
    </source>
</evidence>
<dbReference type="InterPro" id="IPR005000">
    <property type="entry name" value="Aldolase/citrate-lyase_domain"/>
</dbReference>
<evidence type="ECO:0000256" key="2">
    <source>
        <dbReference type="ARBA" id="ARBA00022723"/>
    </source>
</evidence>
<dbReference type="EMBL" id="JAGGKT010000004">
    <property type="protein sequence ID" value="MBP1931927.1"/>
    <property type="molecule type" value="Genomic_DNA"/>
</dbReference>